<evidence type="ECO:0000313" key="22">
    <source>
        <dbReference type="EMBL" id="QNV11886.1"/>
    </source>
</evidence>
<protein>
    <recommendedName>
        <fullName evidence="4 18">Cytochrome c oxidase subunit 2</fullName>
    </recommendedName>
</protein>
<dbReference type="PANTHER" id="PTHR22888">
    <property type="entry name" value="CYTOCHROME C OXIDASE, SUBUNIT II"/>
    <property type="match status" value="1"/>
</dbReference>
<evidence type="ECO:0000259" key="21">
    <source>
        <dbReference type="PROSITE" id="PS50999"/>
    </source>
</evidence>
<dbReference type="GO" id="GO:0004129">
    <property type="term" value="F:cytochrome-c oxidase activity"/>
    <property type="evidence" value="ECO:0007669"/>
    <property type="project" value="UniProtKB-EC"/>
</dbReference>
<keyword evidence="8 18" id="KW-0479">Metal-binding</keyword>
<dbReference type="SUPFAM" id="SSF81464">
    <property type="entry name" value="Cytochrome c oxidase subunit II-like, transmembrane region"/>
    <property type="match status" value="1"/>
</dbReference>
<feature type="domain" description="Cytochrome oxidase subunit II transmembrane region profile" evidence="21">
    <location>
        <begin position="1"/>
        <end position="91"/>
    </location>
</feature>
<evidence type="ECO:0000256" key="3">
    <source>
        <dbReference type="ARBA" id="ARBA00011164"/>
    </source>
</evidence>
<dbReference type="PRINTS" id="PR01166">
    <property type="entry name" value="CYCOXIDASEII"/>
</dbReference>
<dbReference type="InterPro" id="IPR045187">
    <property type="entry name" value="CcO_II"/>
</dbReference>
<dbReference type="InterPro" id="IPR011759">
    <property type="entry name" value="Cyt_c_oxidase_su2_TM_dom"/>
</dbReference>
<dbReference type="Gene3D" id="1.10.287.90">
    <property type="match status" value="1"/>
</dbReference>
<evidence type="ECO:0000256" key="7">
    <source>
        <dbReference type="ARBA" id="ARBA00022692"/>
    </source>
</evidence>
<dbReference type="InterPro" id="IPR001505">
    <property type="entry name" value="Copper_CuA"/>
</dbReference>
<keyword evidence="16 18" id="KW-0472">Membrane</keyword>
<keyword evidence="6 18" id="KW-0679">Respiratory chain</keyword>
<keyword evidence="11" id="KW-1278">Translocase</keyword>
<dbReference type="GO" id="GO:0005743">
    <property type="term" value="C:mitochondrial inner membrane"/>
    <property type="evidence" value="ECO:0007669"/>
    <property type="project" value="UniProtKB-SubCell"/>
</dbReference>
<evidence type="ECO:0000256" key="2">
    <source>
        <dbReference type="ARBA" id="ARBA00007866"/>
    </source>
</evidence>
<evidence type="ECO:0000256" key="13">
    <source>
        <dbReference type="ARBA" id="ARBA00022989"/>
    </source>
</evidence>
<keyword evidence="5 18" id="KW-0813">Transport</keyword>
<evidence type="ECO:0000256" key="11">
    <source>
        <dbReference type="ARBA" id="ARBA00022967"/>
    </source>
</evidence>
<dbReference type="InterPro" id="IPR002429">
    <property type="entry name" value="CcO_II-like_C"/>
</dbReference>
<comment type="subcellular location">
    <subcellularLocation>
        <location evidence="1 18">Mitochondrion inner membrane</location>
        <topology evidence="1 18">Multi-pass membrane protein</topology>
    </subcellularLocation>
</comment>
<dbReference type="PROSITE" id="PS00078">
    <property type="entry name" value="COX2"/>
    <property type="match status" value="1"/>
</dbReference>
<dbReference type="InterPro" id="IPR036257">
    <property type="entry name" value="Cyt_c_oxidase_su2_TM_sf"/>
</dbReference>
<evidence type="ECO:0000256" key="15">
    <source>
        <dbReference type="ARBA" id="ARBA00023128"/>
    </source>
</evidence>
<dbReference type="Pfam" id="PF02790">
    <property type="entry name" value="COX2_TM"/>
    <property type="match status" value="1"/>
</dbReference>
<dbReference type="GO" id="GO:0042773">
    <property type="term" value="P:ATP synthesis coupled electron transport"/>
    <property type="evidence" value="ECO:0007669"/>
    <property type="project" value="TreeGrafter"/>
</dbReference>
<accession>A0A7L7S0Z4</accession>
<comment type="function">
    <text evidence="18">Component of the cytochrome c oxidase, the last enzyme in the mitochondrial electron transport chain which drives oxidative phosphorylation. The respiratory chain contains 3 multisubunit complexes succinate dehydrogenase (complex II, CII), ubiquinol-cytochrome c oxidoreductase (cytochrome b-c1 complex, complex III, CIII) and cytochrome c oxidase (complex IV, CIV), that cooperate to transfer electrons derived from NADH and succinate to molecular oxygen, creating an electrochemical gradient over the inner membrane that drives transmembrane transport and the ATP synthase. Cytochrome c oxidase is the component of the respiratory chain that catalyzes the reduction of oxygen to water. Electrons originating from reduced cytochrome c in the intermembrane space (IMS) are transferred via the dinuclear copper A center (CU(A)) of subunit 2 and heme A of subunit 1 to the active site in subunit 1, a binuclear center (BNC) formed by heme A3 and copper B (CU(B)). The BNC reduces molecular oxygen to 2 water molecules using 4 electrons from cytochrome c in the IMS and 4 protons from the mitochondrial matrix.</text>
</comment>
<evidence type="ECO:0000256" key="12">
    <source>
        <dbReference type="ARBA" id="ARBA00022982"/>
    </source>
</evidence>
<feature type="transmembrane region" description="Helical" evidence="19">
    <location>
        <begin position="26"/>
        <end position="46"/>
    </location>
</feature>
<evidence type="ECO:0000256" key="4">
    <source>
        <dbReference type="ARBA" id="ARBA00015946"/>
    </source>
</evidence>
<evidence type="ECO:0000256" key="1">
    <source>
        <dbReference type="ARBA" id="ARBA00004448"/>
    </source>
</evidence>
<keyword evidence="14 18" id="KW-0186">Copper</keyword>
<name>A0A7L7S0Z4_9HYME</name>
<sequence>MPSWNMISLQDPTSLPMMSLNSVHDLITQIMVMITIFIIYVIIYLLSNKLLNKSMMNNNILELMWTIIPMIMLIGMATPSLKLLYLMEDSETPYISVKTMGHQWYWSYEYSDFNKSFNSFMYYSDTNNFRSLDVDTRMILPYNITSRIICSSSDVIHSWTIPSMGLKTDAIPGRMNQLLIKPILMGMFFGQCSEICGMNHSFMPIVLEISPSTEFIKWLKTIET</sequence>
<dbReference type="PANTHER" id="PTHR22888:SF9">
    <property type="entry name" value="CYTOCHROME C OXIDASE SUBUNIT 2"/>
    <property type="match status" value="1"/>
</dbReference>
<keyword evidence="7 18" id="KW-0812">Transmembrane</keyword>
<evidence type="ECO:0000256" key="18">
    <source>
        <dbReference type="RuleBase" id="RU000457"/>
    </source>
</evidence>
<dbReference type="InterPro" id="IPR008972">
    <property type="entry name" value="Cupredoxin"/>
</dbReference>
<dbReference type="PROSITE" id="PS50999">
    <property type="entry name" value="COX2_TM"/>
    <property type="match status" value="1"/>
</dbReference>
<proteinExistence type="inferred from homology"/>
<comment type="similarity">
    <text evidence="2 18">Belongs to the cytochrome c oxidase subunit 2 family.</text>
</comment>
<comment type="subunit">
    <text evidence="3">Component of the cytochrome c oxidase (complex IV, CIV), a multisubunit enzyme composed of a catalytic core of 3 subunits and several supernumerary subunits. The complex exists as a monomer or a dimer and forms supercomplexes (SCs) in the inner mitochondrial membrane with ubiquinol-cytochrome c oxidoreductase (cytochrome b-c1 complex, complex III, CIII).</text>
</comment>
<reference evidence="22" key="1">
    <citation type="submission" date="2020-08" db="EMBL/GenBank/DDBJ databases">
        <title>DNAmark Project.</title>
        <authorList>
            <person name="Leerhoei F."/>
        </authorList>
    </citation>
    <scope>NUCLEOTIDE SEQUENCE</scope>
    <source>
        <strain evidence="22">DM716</strain>
    </source>
</reference>
<evidence type="ECO:0000256" key="16">
    <source>
        <dbReference type="ARBA" id="ARBA00023136"/>
    </source>
</evidence>
<dbReference type="Pfam" id="PF00116">
    <property type="entry name" value="COX2"/>
    <property type="match status" value="1"/>
</dbReference>
<evidence type="ECO:0000259" key="20">
    <source>
        <dbReference type="PROSITE" id="PS50857"/>
    </source>
</evidence>
<evidence type="ECO:0000256" key="5">
    <source>
        <dbReference type="ARBA" id="ARBA00022448"/>
    </source>
</evidence>
<comment type="catalytic activity">
    <reaction evidence="17">
        <text>4 Fe(II)-[cytochrome c] + O2 + 8 H(+)(in) = 4 Fe(III)-[cytochrome c] + 2 H2O + 4 H(+)(out)</text>
        <dbReference type="Rhea" id="RHEA:11436"/>
        <dbReference type="Rhea" id="RHEA-COMP:10350"/>
        <dbReference type="Rhea" id="RHEA-COMP:14399"/>
        <dbReference type="ChEBI" id="CHEBI:15377"/>
        <dbReference type="ChEBI" id="CHEBI:15378"/>
        <dbReference type="ChEBI" id="CHEBI:15379"/>
        <dbReference type="ChEBI" id="CHEBI:29033"/>
        <dbReference type="ChEBI" id="CHEBI:29034"/>
        <dbReference type="EC" id="7.1.1.9"/>
    </reaction>
    <physiologicalReaction direction="left-to-right" evidence="17">
        <dbReference type="Rhea" id="RHEA:11437"/>
    </physiologicalReaction>
</comment>
<evidence type="ECO:0000256" key="19">
    <source>
        <dbReference type="SAM" id="Phobius"/>
    </source>
</evidence>
<evidence type="ECO:0000256" key="14">
    <source>
        <dbReference type="ARBA" id="ARBA00023008"/>
    </source>
</evidence>
<keyword evidence="12 18" id="KW-0249">Electron transport</keyword>
<organism evidence="22">
    <name type="scientific">Mutilla europaea</name>
    <dbReference type="NCBI Taxonomy" id="2749339"/>
    <lineage>
        <taxon>Eukaryota</taxon>
        <taxon>Metazoa</taxon>
        <taxon>Ecdysozoa</taxon>
        <taxon>Arthropoda</taxon>
        <taxon>Hexapoda</taxon>
        <taxon>Insecta</taxon>
        <taxon>Pterygota</taxon>
        <taxon>Neoptera</taxon>
        <taxon>Endopterygota</taxon>
        <taxon>Hymenoptera</taxon>
        <taxon>Apocrita</taxon>
        <taxon>Aculeata</taxon>
        <taxon>Pompiloidea</taxon>
        <taxon>Mutillidae</taxon>
        <taxon>Mutillinae</taxon>
        <taxon>Mutilla</taxon>
    </lineage>
</organism>
<evidence type="ECO:0000256" key="9">
    <source>
        <dbReference type="ARBA" id="ARBA00022792"/>
    </source>
</evidence>
<evidence type="ECO:0000256" key="8">
    <source>
        <dbReference type="ARBA" id="ARBA00022723"/>
    </source>
</evidence>
<dbReference type="PROSITE" id="PS50857">
    <property type="entry name" value="COX2_CUA"/>
    <property type="match status" value="1"/>
</dbReference>
<evidence type="ECO:0000256" key="17">
    <source>
        <dbReference type="ARBA" id="ARBA00049512"/>
    </source>
</evidence>
<feature type="domain" description="Cytochrome oxidase subunit II copper A binding" evidence="20">
    <location>
        <begin position="92"/>
        <end position="221"/>
    </location>
</feature>
<geneLocation type="mitochondrion" evidence="22"/>
<gene>
    <name evidence="22" type="primary">COX2</name>
</gene>
<dbReference type="AlphaFoldDB" id="A0A7L7S0Z4"/>
<dbReference type="Gene3D" id="2.60.40.420">
    <property type="entry name" value="Cupredoxins - blue copper proteins"/>
    <property type="match status" value="1"/>
</dbReference>
<comment type="cofactor">
    <cofactor evidence="18">
        <name>Cu cation</name>
        <dbReference type="ChEBI" id="CHEBI:23378"/>
    </cofactor>
    <text evidence="18">Binds a copper A center.</text>
</comment>
<evidence type="ECO:0000256" key="10">
    <source>
        <dbReference type="ARBA" id="ARBA00022842"/>
    </source>
</evidence>
<keyword evidence="15 18" id="KW-0496">Mitochondrion</keyword>
<dbReference type="GO" id="GO:0005507">
    <property type="term" value="F:copper ion binding"/>
    <property type="evidence" value="ECO:0007669"/>
    <property type="project" value="InterPro"/>
</dbReference>
<keyword evidence="10" id="KW-0460">Magnesium</keyword>
<keyword evidence="13 19" id="KW-1133">Transmembrane helix</keyword>
<dbReference type="SUPFAM" id="SSF49503">
    <property type="entry name" value="Cupredoxins"/>
    <property type="match status" value="1"/>
</dbReference>
<dbReference type="EMBL" id="MT862411">
    <property type="protein sequence ID" value="QNV11886.1"/>
    <property type="molecule type" value="Genomic_DNA"/>
</dbReference>
<keyword evidence="9 18" id="KW-0999">Mitochondrion inner membrane</keyword>
<feature type="transmembrane region" description="Helical" evidence="19">
    <location>
        <begin position="67"/>
        <end position="87"/>
    </location>
</feature>
<evidence type="ECO:0000256" key="6">
    <source>
        <dbReference type="ARBA" id="ARBA00022660"/>
    </source>
</evidence>